<evidence type="ECO:0000259" key="1">
    <source>
        <dbReference type="Pfam" id="PF12867"/>
    </source>
</evidence>
<dbReference type="Gene3D" id="1.20.120.450">
    <property type="entry name" value="dinb family like domain"/>
    <property type="match status" value="1"/>
</dbReference>
<dbReference type="EMBL" id="FQWQ01000002">
    <property type="protein sequence ID" value="SHH26275.1"/>
    <property type="molecule type" value="Genomic_DNA"/>
</dbReference>
<dbReference type="InterPro" id="IPR024775">
    <property type="entry name" value="DinB-like"/>
</dbReference>
<organism evidence="2 3">
    <name type="scientific">Chryseolinea serpens</name>
    <dbReference type="NCBI Taxonomy" id="947013"/>
    <lineage>
        <taxon>Bacteria</taxon>
        <taxon>Pseudomonadati</taxon>
        <taxon>Bacteroidota</taxon>
        <taxon>Cytophagia</taxon>
        <taxon>Cytophagales</taxon>
        <taxon>Fulvivirgaceae</taxon>
        <taxon>Chryseolinea</taxon>
    </lineage>
</organism>
<evidence type="ECO:0000313" key="3">
    <source>
        <dbReference type="Proteomes" id="UP000184212"/>
    </source>
</evidence>
<dbReference type="InterPro" id="IPR034660">
    <property type="entry name" value="DinB/YfiT-like"/>
</dbReference>
<dbReference type="Pfam" id="PF12867">
    <property type="entry name" value="DinB_2"/>
    <property type="match status" value="1"/>
</dbReference>
<accession>A0A1M5RJ22</accession>
<proteinExistence type="predicted"/>
<gene>
    <name evidence="2" type="ORF">SAMN04488109_3425</name>
</gene>
<evidence type="ECO:0000313" key="2">
    <source>
        <dbReference type="EMBL" id="SHH26275.1"/>
    </source>
</evidence>
<dbReference type="STRING" id="947013.SAMN04488109_3425"/>
<keyword evidence="3" id="KW-1185">Reference proteome</keyword>
<protein>
    <submittedName>
        <fullName evidence="2">DinB superfamily protein</fullName>
    </submittedName>
</protein>
<sequence>MTSEQMILELTLNAWKAQLKRADQLFQSYTDEQLLSEIAPGKNSGFYLLGHLTASHDRLFELLGLSTRLHPELDAAFLTSPDKSGLPVPTVAELKQYWADVNTKLNDHLAKLLPSDWLQRHTQVSAEDFVKEPHRNKLNVIISRTSHVAYHLGQLVWLKK</sequence>
<dbReference type="OrthoDB" id="948294at2"/>
<feature type="domain" description="DinB-like" evidence="1">
    <location>
        <begin position="15"/>
        <end position="154"/>
    </location>
</feature>
<dbReference type="AlphaFoldDB" id="A0A1M5RJ22"/>
<dbReference type="Proteomes" id="UP000184212">
    <property type="component" value="Unassembled WGS sequence"/>
</dbReference>
<name>A0A1M5RJ22_9BACT</name>
<dbReference type="RefSeq" id="WP_073136269.1">
    <property type="nucleotide sequence ID" value="NZ_FQWQ01000002.1"/>
</dbReference>
<dbReference type="SUPFAM" id="SSF109854">
    <property type="entry name" value="DinB/YfiT-like putative metalloenzymes"/>
    <property type="match status" value="1"/>
</dbReference>
<reference evidence="2 3" key="1">
    <citation type="submission" date="2016-11" db="EMBL/GenBank/DDBJ databases">
        <authorList>
            <person name="Jaros S."/>
            <person name="Januszkiewicz K."/>
            <person name="Wedrychowicz H."/>
        </authorList>
    </citation>
    <scope>NUCLEOTIDE SEQUENCE [LARGE SCALE GENOMIC DNA]</scope>
    <source>
        <strain evidence="2 3">DSM 24574</strain>
    </source>
</reference>